<feature type="signal peptide" evidence="1">
    <location>
        <begin position="1"/>
        <end position="26"/>
    </location>
</feature>
<dbReference type="AlphaFoldDB" id="A0A8X6F9C4"/>
<dbReference type="Proteomes" id="UP000887116">
    <property type="component" value="Unassembled WGS sequence"/>
</dbReference>
<keyword evidence="3" id="KW-1185">Reference proteome</keyword>
<dbReference type="EMBL" id="BMAO01021362">
    <property type="protein sequence ID" value="GFQ73927.1"/>
    <property type="molecule type" value="Genomic_DNA"/>
</dbReference>
<evidence type="ECO:0000256" key="1">
    <source>
        <dbReference type="SAM" id="SignalP"/>
    </source>
</evidence>
<accession>A0A8X6F9C4</accession>
<proteinExistence type="predicted"/>
<evidence type="ECO:0000313" key="2">
    <source>
        <dbReference type="EMBL" id="GFQ73927.1"/>
    </source>
</evidence>
<dbReference type="OrthoDB" id="6433839at2759"/>
<name>A0A8X6F9C4_TRICU</name>
<evidence type="ECO:0008006" key="4">
    <source>
        <dbReference type="Google" id="ProtNLM"/>
    </source>
</evidence>
<evidence type="ECO:0000313" key="3">
    <source>
        <dbReference type="Proteomes" id="UP000887116"/>
    </source>
</evidence>
<dbReference type="Gene3D" id="1.10.10.1450">
    <property type="match status" value="1"/>
</dbReference>
<gene>
    <name evidence="2" type="ORF">TNCT_659041</name>
</gene>
<feature type="chain" id="PRO_5036487725" description="Mos1 transposase HTH domain-containing protein" evidence="1">
    <location>
        <begin position="27"/>
        <end position="81"/>
    </location>
</feature>
<reference evidence="2" key="1">
    <citation type="submission" date="2020-07" db="EMBL/GenBank/DDBJ databases">
        <title>Multicomponent nature underlies the extraordinary mechanical properties of spider dragline silk.</title>
        <authorList>
            <person name="Kono N."/>
            <person name="Nakamura H."/>
            <person name="Mori M."/>
            <person name="Yoshida Y."/>
            <person name="Ohtoshi R."/>
            <person name="Malay A.D."/>
            <person name="Moran D.A.P."/>
            <person name="Tomita M."/>
            <person name="Numata K."/>
            <person name="Arakawa K."/>
        </authorList>
    </citation>
    <scope>NUCLEOTIDE SEQUENCE</scope>
</reference>
<organism evidence="2 3">
    <name type="scientific">Trichonephila clavata</name>
    <name type="common">Joro spider</name>
    <name type="synonym">Nephila clavata</name>
    <dbReference type="NCBI Taxonomy" id="2740835"/>
    <lineage>
        <taxon>Eukaryota</taxon>
        <taxon>Metazoa</taxon>
        <taxon>Ecdysozoa</taxon>
        <taxon>Arthropoda</taxon>
        <taxon>Chelicerata</taxon>
        <taxon>Arachnida</taxon>
        <taxon>Araneae</taxon>
        <taxon>Araneomorphae</taxon>
        <taxon>Entelegynae</taxon>
        <taxon>Araneoidea</taxon>
        <taxon>Nephilidae</taxon>
        <taxon>Trichonephila</taxon>
    </lineage>
</organism>
<protein>
    <recommendedName>
        <fullName evidence="4">Mos1 transposase HTH domain-containing protein</fullName>
    </recommendedName>
</protein>
<comment type="caution">
    <text evidence="2">The sequence shown here is derived from an EMBL/GenBank/DDBJ whole genome shotgun (WGS) entry which is preliminary data.</text>
</comment>
<sequence>MKGMYRLMLLSIKLLNCSVFAGVCETRRSASEAFYIIREAFNDEAMSKTSIFRWHKTFKEGRENVEDIEHDGDLQRPSQRQ</sequence>
<keyword evidence="1" id="KW-0732">Signal</keyword>